<evidence type="ECO:0000256" key="1">
    <source>
        <dbReference type="ARBA" id="ARBA00004141"/>
    </source>
</evidence>
<keyword evidence="2" id="KW-0813">Transport</keyword>
<dbReference type="SUPFAM" id="SSF103473">
    <property type="entry name" value="MFS general substrate transporter"/>
    <property type="match status" value="1"/>
</dbReference>
<proteinExistence type="predicted"/>
<reference evidence="7" key="1">
    <citation type="submission" date="2020-08" db="EMBL/GenBank/DDBJ databases">
        <title>Genomic Encyclopedia of Type Strains, Phase IV (KMG-IV): sequencing the most valuable type-strain genomes for metagenomic binning, comparative biology and taxonomic classification.</title>
        <authorList>
            <person name="Goeker M."/>
        </authorList>
    </citation>
    <scope>NUCLEOTIDE SEQUENCE [LARGE SCALE GENOMIC DNA]</scope>
    <source>
        <strain evidence="7">DSM 105720</strain>
    </source>
</reference>
<dbReference type="RefSeq" id="WP_081741181.1">
    <property type="nucleotide sequence ID" value="NZ_JACIER010000003.1"/>
</dbReference>
<feature type="transmembrane region" description="Helical" evidence="6">
    <location>
        <begin position="315"/>
        <end position="337"/>
    </location>
</feature>
<dbReference type="InterPro" id="IPR004752">
    <property type="entry name" value="AmpG_permease/AT-1"/>
</dbReference>
<dbReference type="GO" id="GO:0016020">
    <property type="term" value="C:membrane"/>
    <property type="evidence" value="ECO:0007669"/>
    <property type="project" value="UniProtKB-SubCell"/>
</dbReference>
<sequence>MNLSTLISSVNRGRGNKQEIVNEENPLATTSERDDSGHKFKLLTFFSLYIAQSVPMSLFSTLLPVLMREDNFSLTSIGLLQCIKLPWIIKFLWAPLVDRNTSNLKTYKKWIFCSEAVYAFLILAIALLNLKTDFLLILVLIVLSFVASGTQDIATDALTTLSFNRKERSRGNSMQSMGSFAGSLVGGGLLLVLYKYIGWTSTLLGLSVFVLIMLIPLYQYKDKSFTSHSGRVPIGMKDLLSFFRQRRIGSQLTFLILFNSGLIGTLAMLKPWLVDLHYPMAHIGLMFSVFGSLCGCIGSYFSGNIIRRWGRGKAATLYAICILFTGLYFAGLSHFGLLSTINLYIGIFFLWGSYGLATVLIYTIAMDYVRVGREGTDFTLQIVALHLSSMLVAVGSGKLADHLGYTTLFVVESLFALGSLLYVWFYFKKMHRA</sequence>
<organism evidence="7 8">
    <name type="scientific">Bacteroides reticulotermitis</name>
    <dbReference type="NCBI Taxonomy" id="1133319"/>
    <lineage>
        <taxon>Bacteria</taxon>
        <taxon>Pseudomonadati</taxon>
        <taxon>Bacteroidota</taxon>
        <taxon>Bacteroidia</taxon>
        <taxon>Bacteroidales</taxon>
        <taxon>Bacteroidaceae</taxon>
        <taxon>Bacteroides</taxon>
    </lineage>
</organism>
<dbReference type="GO" id="GO:0022857">
    <property type="term" value="F:transmembrane transporter activity"/>
    <property type="evidence" value="ECO:0007669"/>
    <property type="project" value="InterPro"/>
</dbReference>
<feature type="transmembrane region" description="Helical" evidence="6">
    <location>
        <begin position="378"/>
        <end position="397"/>
    </location>
</feature>
<evidence type="ECO:0000256" key="5">
    <source>
        <dbReference type="ARBA" id="ARBA00023136"/>
    </source>
</evidence>
<feature type="transmembrane region" description="Helical" evidence="6">
    <location>
        <begin position="110"/>
        <end position="128"/>
    </location>
</feature>
<evidence type="ECO:0000256" key="4">
    <source>
        <dbReference type="ARBA" id="ARBA00022989"/>
    </source>
</evidence>
<gene>
    <name evidence="7" type="ORF">GGR06_000989</name>
</gene>
<evidence type="ECO:0000313" key="8">
    <source>
        <dbReference type="Proteomes" id="UP000560658"/>
    </source>
</evidence>
<dbReference type="EMBL" id="JACIER010000003">
    <property type="protein sequence ID" value="MBB4043222.1"/>
    <property type="molecule type" value="Genomic_DNA"/>
</dbReference>
<dbReference type="PANTHER" id="PTHR12778">
    <property type="entry name" value="SOLUTE CARRIER FAMILY 33 ACETYL-COA TRANSPORTER -RELATED"/>
    <property type="match status" value="1"/>
</dbReference>
<feature type="transmembrane region" description="Helical" evidence="6">
    <location>
        <begin position="72"/>
        <end position="89"/>
    </location>
</feature>
<feature type="transmembrane region" description="Helical" evidence="6">
    <location>
        <begin position="42"/>
        <end position="66"/>
    </location>
</feature>
<evidence type="ECO:0000256" key="3">
    <source>
        <dbReference type="ARBA" id="ARBA00022692"/>
    </source>
</evidence>
<feature type="transmembrane region" description="Helical" evidence="6">
    <location>
        <begin position="252"/>
        <end position="274"/>
    </location>
</feature>
<feature type="transmembrane region" description="Helical" evidence="6">
    <location>
        <begin position="403"/>
        <end position="427"/>
    </location>
</feature>
<dbReference type="Gene3D" id="1.20.1250.20">
    <property type="entry name" value="MFS general substrate transporter like domains"/>
    <property type="match status" value="2"/>
</dbReference>
<dbReference type="InterPro" id="IPR011701">
    <property type="entry name" value="MFS"/>
</dbReference>
<comment type="subcellular location">
    <subcellularLocation>
        <location evidence="1">Membrane</location>
        <topology evidence="1">Multi-pass membrane protein</topology>
    </subcellularLocation>
</comment>
<evidence type="ECO:0000256" key="2">
    <source>
        <dbReference type="ARBA" id="ARBA00022448"/>
    </source>
</evidence>
<keyword evidence="3 6" id="KW-0812">Transmembrane</keyword>
<dbReference type="InterPro" id="IPR036259">
    <property type="entry name" value="MFS_trans_sf"/>
</dbReference>
<feature type="transmembrane region" description="Helical" evidence="6">
    <location>
        <begin position="280"/>
        <end position="303"/>
    </location>
</feature>
<feature type="transmembrane region" description="Helical" evidence="6">
    <location>
        <begin position="203"/>
        <end position="220"/>
    </location>
</feature>
<comment type="caution">
    <text evidence="7">The sequence shown here is derived from an EMBL/GenBank/DDBJ whole genome shotgun (WGS) entry which is preliminary data.</text>
</comment>
<name>A0A840D444_9BACE</name>
<dbReference type="Pfam" id="PF07690">
    <property type="entry name" value="MFS_1"/>
    <property type="match status" value="1"/>
</dbReference>
<dbReference type="AlphaFoldDB" id="A0A840D444"/>
<feature type="transmembrane region" description="Helical" evidence="6">
    <location>
        <begin position="343"/>
        <end position="366"/>
    </location>
</feature>
<keyword evidence="4 6" id="KW-1133">Transmembrane helix</keyword>
<feature type="transmembrane region" description="Helical" evidence="6">
    <location>
        <begin position="134"/>
        <end position="155"/>
    </location>
</feature>
<accession>A0A840D444</accession>
<keyword evidence="8" id="KW-1185">Reference proteome</keyword>
<dbReference type="CDD" id="cd17485">
    <property type="entry name" value="MFS_MFSD3"/>
    <property type="match status" value="1"/>
</dbReference>
<dbReference type="PANTHER" id="PTHR12778:SF10">
    <property type="entry name" value="MAJOR FACILITATOR SUPERFAMILY DOMAIN-CONTAINING PROTEIN 3"/>
    <property type="match status" value="1"/>
</dbReference>
<evidence type="ECO:0000256" key="6">
    <source>
        <dbReference type="SAM" id="Phobius"/>
    </source>
</evidence>
<protein>
    <submittedName>
        <fullName evidence="7">MFS family arabinose efflux permease</fullName>
    </submittedName>
</protein>
<evidence type="ECO:0000313" key="7">
    <source>
        <dbReference type="EMBL" id="MBB4043222.1"/>
    </source>
</evidence>
<keyword evidence="5 6" id="KW-0472">Membrane</keyword>
<dbReference type="Proteomes" id="UP000560658">
    <property type="component" value="Unassembled WGS sequence"/>
</dbReference>